<comment type="caution">
    <text evidence="2">The sequence shown here is derived from an EMBL/GenBank/DDBJ whole genome shotgun (WGS) entry which is preliminary data.</text>
</comment>
<sequence>MSLRTKRVRAYNEQNGRCYYCQWPMWERAFEPEDHALKRITALRSHKTDPVSNLQSFECTAEHVVRLADGGTDDSSNIVAACLDCNSARNGAASADWQVDRAAANQFEDASQDKGFDPALYEIPGLTQQYRFKWHYNFFVEKPRWEVEVAAMKLGDFSTAGNRYQTADSISLIYPAFMGEDDFARPGEIFARHRVIPGAQMMLENPAHEAALRAVFASAVVK</sequence>
<gene>
    <name evidence="2" type="ORF">MKI86_22250</name>
</gene>
<organism evidence="2 3">
    <name type="scientific">Shinella sedimenti</name>
    <dbReference type="NCBI Taxonomy" id="2919913"/>
    <lineage>
        <taxon>Bacteria</taxon>
        <taxon>Pseudomonadati</taxon>
        <taxon>Pseudomonadota</taxon>
        <taxon>Alphaproteobacteria</taxon>
        <taxon>Hyphomicrobiales</taxon>
        <taxon>Rhizobiaceae</taxon>
        <taxon>Shinella</taxon>
    </lineage>
</organism>
<dbReference type="RefSeq" id="WP_241605448.1">
    <property type="nucleotide sequence ID" value="NZ_JAKVIN010000012.1"/>
</dbReference>
<dbReference type="Gene3D" id="1.10.30.50">
    <property type="match status" value="1"/>
</dbReference>
<evidence type="ECO:0000313" key="3">
    <source>
        <dbReference type="Proteomes" id="UP001201844"/>
    </source>
</evidence>
<evidence type="ECO:0000259" key="1">
    <source>
        <dbReference type="Pfam" id="PF01844"/>
    </source>
</evidence>
<protein>
    <submittedName>
        <fullName evidence="2">HNH endonuclease</fullName>
    </submittedName>
</protein>
<reference evidence="2 3" key="1">
    <citation type="submission" date="2022-02" db="EMBL/GenBank/DDBJ databases">
        <title>Shinella B3.7 sp. nov., isolated from Sediment (Zhairuo Island).</title>
        <authorList>
            <person name="Chen G."/>
        </authorList>
    </citation>
    <scope>NUCLEOTIDE SEQUENCE [LARGE SCALE GENOMIC DNA]</scope>
    <source>
        <strain evidence="2 3">B3.7</strain>
    </source>
</reference>
<keyword evidence="2" id="KW-0378">Hydrolase</keyword>
<dbReference type="CDD" id="cd00085">
    <property type="entry name" value="HNHc"/>
    <property type="match status" value="1"/>
</dbReference>
<dbReference type="InterPro" id="IPR003615">
    <property type="entry name" value="HNH_nuc"/>
</dbReference>
<accession>A0ABT0CTC7</accession>
<dbReference type="GO" id="GO:0004519">
    <property type="term" value="F:endonuclease activity"/>
    <property type="evidence" value="ECO:0007669"/>
    <property type="project" value="UniProtKB-KW"/>
</dbReference>
<dbReference type="InterPro" id="IPR002711">
    <property type="entry name" value="HNH"/>
</dbReference>
<dbReference type="Proteomes" id="UP001201844">
    <property type="component" value="Unassembled WGS sequence"/>
</dbReference>
<dbReference type="Pfam" id="PF01844">
    <property type="entry name" value="HNH"/>
    <property type="match status" value="1"/>
</dbReference>
<dbReference type="EMBL" id="JAKVIN010000012">
    <property type="protein sequence ID" value="MCJ8151862.1"/>
    <property type="molecule type" value="Genomic_DNA"/>
</dbReference>
<feature type="domain" description="HNH" evidence="1">
    <location>
        <begin position="58"/>
        <end position="89"/>
    </location>
</feature>
<evidence type="ECO:0000313" key="2">
    <source>
        <dbReference type="EMBL" id="MCJ8151862.1"/>
    </source>
</evidence>
<keyword evidence="2" id="KW-0540">Nuclease</keyword>
<keyword evidence="2" id="KW-0255">Endonuclease</keyword>
<keyword evidence="3" id="KW-1185">Reference proteome</keyword>
<proteinExistence type="predicted"/>
<name>A0ABT0CTC7_9HYPH</name>